<proteinExistence type="predicted"/>
<evidence type="ECO:0000256" key="1">
    <source>
        <dbReference type="SAM" id="MobiDB-lite"/>
    </source>
</evidence>
<reference evidence="4" key="1">
    <citation type="submission" date="2017-02" db="UniProtKB">
        <authorList>
            <consortium name="WormBaseParasite"/>
        </authorList>
    </citation>
    <scope>IDENTIFICATION</scope>
</reference>
<evidence type="ECO:0000313" key="3">
    <source>
        <dbReference type="Proteomes" id="UP000271162"/>
    </source>
</evidence>
<dbReference type="AlphaFoldDB" id="A0A0N4Y5X8"/>
<reference evidence="2 3" key="2">
    <citation type="submission" date="2018-11" db="EMBL/GenBank/DDBJ databases">
        <authorList>
            <consortium name="Pathogen Informatics"/>
        </authorList>
    </citation>
    <scope>NUCLEOTIDE SEQUENCE [LARGE SCALE GENOMIC DNA]</scope>
</reference>
<accession>A0A0N4Y5X8</accession>
<evidence type="ECO:0000313" key="4">
    <source>
        <dbReference type="WBParaSite" id="NBR_0001144201-mRNA-1"/>
    </source>
</evidence>
<dbReference type="Proteomes" id="UP000271162">
    <property type="component" value="Unassembled WGS sequence"/>
</dbReference>
<protein>
    <submittedName>
        <fullName evidence="4">Transposase</fullName>
    </submittedName>
</protein>
<gene>
    <name evidence="2" type="ORF">NBR_LOCUS11443</name>
</gene>
<evidence type="ECO:0000313" key="2">
    <source>
        <dbReference type="EMBL" id="VDL75032.1"/>
    </source>
</evidence>
<name>A0A0N4Y5X8_NIPBR</name>
<organism evidence="4">
    <name type="scientific">Nippostrongylus brasiliensis</name>
    <name type="common">Rat hookworm</name>
    <dbReference type="NCBI Taxonomy" id="27835"/>
    <lineage>
        <taxon>Eukaryota</taxon>
        <taxon>Metazoa</taxon>
        <taxon>Ecdysozoa</taxon>
        <taxon>Nematoda</taxon>
        <taxon>Chromadorea</taxon>
        <taxon>Rhabditida</taxon>
        <taxon>Rhabditina</taxon>
        <taxon>Rhabditomorpha</taxon>
        <taxon>Strongyloidea</taxon>
        <taxon>Heligmosomidae</taxon>
        <taxon>Nippostrongylus</taxon>
    </lineage>
</organism>
<keyword evidence="3" id="KW-1185">Reference proteome</keyword>
<sequence length="132" mass="14019">MPLTIRTAKKFASAAFGSCYDGFSDESERKLASAMKIYIAEVEIASLLNGRALVEEKPGAKTERRNKNRIAKAGPSAGIGRPPSPATLCLLPIAPSRNGAVGAATGSGLIKSGFLRYFATFDIVYNSVNEQH</sequence>
<dbReference type="EMBL" id="UYSL01020526">
    <property type="protein sequence ID" value="VDL75032.1"/>
    <property type="molecule type" value="Genomic_DNA"/>
</dbReference>
<dbReference type="WBParaSite" id="NBR_0001144201-mRNA-1">
    <property type="protein sequence ID" value="NBR_0001144201-mRNA-1"/>
    <property type="gene ID" value="NBR_0001144201"/>
</dbReference>
<feature type="region of interest" description="Disordered" evidence="1">
    <location>
        <begin position="58"/>
        <end position="81"/>
    </location>
</feature>